<feature type="transmembrane region" description="Helical" evidence="5">
    <location>
        <begin position="217"/>
        <end position="237"/>
    </location>
</feature>
<feature type="transmembrane region" description="Helical" evidence="5">
    <location>
        <begin position="177"/>
        <end position="197"/>
    </location>
</feature>
<dbReference type="AlphaFoldDB" id="A0A9P4M014"/>
<dbReference type="GO" id="GO:0016020">
    <property type="term" value="C:membrane"/>
    <property type="evidence" value="ECO:0007669"/>
    <property type="project" value="UniProtKB-SubCell"/>
</dbReference>
<gene>
    <name evidence="6" type="ORF">NA57DRAFT_61669</name>
</gene>
<evidence type="ECO:0000256" key="1">
    <source>
        <dbReference type="ARBA" id="ARBA00004141"/>
    </source>
</evidence>
<sequence>MGLFHHRNDNTTTDVLSAASTAIASATTAASSATATLFDGIRCGNYDTTEPLTGSMGYHTLITIIAGACTAAALVLCGVLALTHILKFRWPDEQKQLVRIIWAPAVIAIFSFFGVWFYGAAGYVKPIGEWYECFALVPIFYLFIHYATPNGPVSTHPFNKLPVTAASYSVDLSSLNAQTFISVINILSTIFCLLALLHAHKYLKPCIGPYKPMLKLLCLKLIVGLDIIQSLIFSILANNGEIKPTAKLNLPDLLIGTQDFMLCIECFLIAVLFLFPFSAARYSTRNFEA</sequence>
<evidence type="ECO:0000256" key="2">
    <source>
        <dbReference type="ARBA" id="ARBA00022692"/>
    </source>
</evidence>
<reference evidence="6" key="1">
    <citation type="journal article" date="2020" name="Stud. Mycol.">
        <title>101 Dothideomycetes genomes: a test case for predicting lifestyles and emergence of pathogens.</title>
        <authorList>
            <person name="Haridas S."/>
            <person name="Albert R."/>
            <person name="Binder M."/>
            <person name="Bloem J."/>
            <person name="Labutti K."/>
            <person name="Salamov A."/>
            <person name="Andreopoulos B."/>
            <person name="Baker S."/>
            <person name="Barry K."/>
            <person name="Bills G."/>
            <person name="Bluhm B."/>
            <person name="Cannon C."/>
            <person name="Castanera R."/>
            <person name="Culley D."/>
            <person name="Daum C."/>
            <person name="Ezra D."/>
            <person name="Gonzalez J."/>
            <person name="Henrissat B."/>
            <person name="Kuo A."/>
            <person name="Liang C."/>
            <person name="Lipzen A."/>
            <person name="Lutzoni F."/>
            <person name="Magnuson J."/>
            <person name="Mondo S."/>
            <person name="Nolan M."/>
            <person name="Ohm R."/>
            <person name="Pangilinan J."/>
            <person name="Park H.-J."/>
            <person name="Ramirez L."/>
            <person name="Alfaro M."/>
            <person name="Sun H."/>
            <person name="Tritt A."/>
            <person name="Yoshinaga Y."/>
            <person name="Zwiers L.-H."/>
            <person name="Turgeon B."/>
            <person name="Goodwin S."/>
            <person name="Spatafora J."/>
            <person name="Crous P."/>
            <person name="Grigoriev I."/>
        </authorList>
    </citation>
    <scope>NUCLEOTIDE SEQUENCE</scope>
    <source>
        <strain evidence="6">CBS 133067</strain>
    </source>
</reference>
<proteinExistence type="predicted"/>
<feature type="transmembrane region" description="Helical" evidence="5">
    <location>
        <begin position="257"/>
        <end position="277"/>
    </location>
</feature>
<keyword evidence="3 5" id="KW-1133">Transmembrane helix</keyword>
<dbReference type="InterPro" id="IPR005178">
    <property type="entry name" value="Ostalpha/TMEM184C"/>
</dbReference>
<dbReference type="OrthoDB" id="5348404at2759"/>
<dbReference type="Pfam" id="PF03619">
    <property type="entry name" value="Solute_trans_a"/>
    <property type="match status" value="2"/>
</dbReference>
<evidence type="ECO:0000313" key="6">
    <source>
        <dbReference type="EMBL" id="KAF2093146.1"/>
    </source>
</evidence>
<keyword evidence="4 5" id="KW-0472">Membrane</keyword>
<dbReference type="Proteomes" id="UP000799772">
    <property type="component" value="Unassembled WGS sequence"/>
</dbReference>
<name>A0A9P4M014_9PEZI</name>
<organism evidence="6 7">
    <name type="scientific">Rhizodiscina lignyota</name>
    <dbReference type="NCBI Taxonomy" id="1504668"/>
    <lineage>
        <taxon>Eukaryota</taxon>
        <taxon>Fungi</taxon>
        <taxon>Dikarya</taxon>
        <taxon>Ascomycota</taxon>
        <taxon>Pezizomycotina</taxon>
        <taxon>Dothideomycetes</taxon>
        <taxon>Pleosporomycetidae</taxon>
        <taxon>Aulographales</taxon>
        <taxon>Rhizodiscinaceae</taxon>
        <taxon>Rhizodiscina</taxon>
    </lineage>
</organism>
<feature type="transmembrane region" description="Helical" evidence="5">
    <location>
        <begin position="97"/>
        <end position="118"/>
    </location>
</feature>
<feature type="transmembrane region" description="Helical" evidence="5">
    <location>
        <begin position="61"/>
        <end position="85"/>
    </location>
</feature>
<evidence type="ECO:0000256" key="3">
    <source>
        <dbReference type="ARBA" id="ARBA00022989"/>
    </source>
</evidence>
<evidence type="ECO:0000256" key="4">
    <source>
        <dbReference type="ARBA" id="ARBA00023136"/>
    </source>
</evidence>
<protein>
    <submittedName>
        <fullName evidence="6">Uncharacterized protein</fullName>
    </submittedName>
</protein>
<comment type="subcellular location">
    <subcellularLocation>
        <location evidence="1">Membrane</location>
        <topology evidence="1">Multi-pass membrane protein</topology>
    </subcellularLocation>
</comment>
<dbReference type="PANTHER" id="PTHR23423">
    <property type="entry name" value="ORGANIC SOLUTE TRANSPORTER-RELATED"/>
    <property type="match status" value="1"/>
</dbReference>
<dbReference type="SMART" id="SM01417">
    <property type="entry name" value="Solute_trans_a"/>
    <property type="match status" value="1"/>
</dbReference>
<keyword evidence="7" id="KW-1185">Reference proteome</keyword>
<dbReference type="EMBL" id="ML978139">
    <property type="protein sequence ID" value="KAF2093146.1"/>
    <property type="molecule type" value="Genomic_DNA"/>
</dbReference>
<keyword evidence="2 5" id="KW-0812">Transmembrane</keyword>
<feature type="transmembrane region" description="Helical" evidence="5">
    <location>
        <begin position="130"/>
        <end position="148"/>
    </location>
</feature>
<accession>A0A9P4M014</accession>
<evidence type="ECO:0000313" key="7">
    <source>
        <dbReference type="Proteomes" id="UP000799772"/>
    </source>
</evidence>
<evidence type="ECO:0000256" key="5">
    <source>
        <dbReference type="SAM" id="Phobius"/>
    </source>
</evidence>
<comment type="caution">
    <text evidence="6">The sequence shown here is derived from an EMBL/GenBank/DDBJ whole genome shotgun (WGS) entry which is preliminary data.</text>
</comment>